<name>A0A9P1D3F8_9DINO</name>
<reference evidence="3" key="2">
    <citation type="submission" date="2024-04" db="EMBL/GenBank/DDBJ databases">
        <authorList>
            <person name="Chen Y."/>
            <person name="Shah S."/>
            <person name="Dougan E. K."/>
            <person name="Thang M."/>
            <person name="Chan C."/>
        </authorList>
    </citation>
    <scope>NUCLEOTIDE SEQUENCE [LARGE SCALE GENOMIC DNA]</scope>
</reference>
<gene>
    <name evidence="2" type="ORF">C1SCF055_LOCUS28919</name>
</gene>
<evidence type="ECO:0000313" key="2">
    <source>
        <dbReference type="EMBL" id="CAI4003018.1"/>
    </source>
</evidence>
<dbReference type="AlphaFoldDB" id="A0A9P1D3F8"/>
<organism evidence="2">
    <name type="scientific">Cladocopium goreaui</name>
    <dbReference type="NCBI Taxonomy" id="2562237"/>
    <lineage>
        <taxon>Eukaryota</taxon>
        <taxon>Sar</taxon>
        <taxon>Alveolata</taxon>
        <taxon>Dinophyceae</taxon>
        <taxon>Suessiales</taxon>
        <taxon>Symbiodiniaceae</taxon>
        <taxon>Cladocopium</taxon>
    </lineage>
</organism>
<accession>A0A9P1D3F8</accession>
<proteinExistence type="predicted"/>
<evidence type="ECO:0000313" key="5">
    <source>
        <dbReference type="Proteomes" id="UP001152797"/>
    </source>
</evidence>
<dbReference type="EMBL" id="CAMXCT010003201">
    <property type="protein sequence ID" value="CAI4003018.1"/>
    <property type="molecule type" value="Genomic_DNA"/>
</dbReference>
<reference evidence="2" key="1">
    <citation type="submission" date="2022-10" db="EMBL/GenBank/DDBJ databases">
        <authorList>
            <person name="Chen Y."/>
            <person name="Dougan E. K."/>
            <person name="Chan C."/>
            <person name="Rhodes N."/>
            <person name="Thang M."/>
        </authorList>
    </citation>
    <scope>NUCLEOTIDE SEQUENCE</scope>
</reference>
<protein>
    <submittedName>
        <fullName evidence="4">CCHC-type domain-containing protein</fullName>
    </submittedName>
</protein>
<feature type="compositionally biased region" description="Polar residues" evidence="1">
    <location>
        <begin position="45"/>
        <end position="59"/>
    </location>
</feature>
<evidence type="ECO:0000256" key="1">
    <source>
        <dbReference type="SAM" id="MobiDB-lite"/>
    </source>
</evidence>
<feature type="region of interest" description="Disordered" evidence="1">
    <location>
        <begin position="18"/>
        <end position="60"/>
    </location>
</feature>
<dbReference type="EMBL" id="CAMXCT030003201">
    <property type="protein sequence ID" value="CAL4790330.1"/>
    <property type="molecule type" value="Genomic_DNA"/>
</dbReference>
<evidence type="ECO:0000313" key="4">
    <source>
        <dbReference type="EMBL" id="CAL4790330.1"/>
    </source>
</evidence>
<dbReference type="EMBL" id="CAMXCT020003201">
    <property type="protein sequence ID" value="CAL1156393.1"/>
    <property type="molecule type" value="Genomic_DNA"/>
</dbReference>
<dbReference type="Proteomes" id="UP001152797">
    <property type="component" value="Unassembled WGS sequence"/>
</dbReference>
<comment type="caution">
    <text evidence="2">The sequence shown here is derived from an EMBL/GenBank/DDBJ whole genome shotgun (WGS) entry which is preliminary data.</text>
</comment>
<evidence type="ECO:0000313" key="3">
    <source>
        <dbReference type="EMBL" id="CAL1156393.1"/>
    </source>
</evidence>
<keyword evidence="5" id="KW-1185">Reference proteome</keyword>
<sequence length="233" mass="26336">MSQHGQFKRVGSAVAETFVSVSPTSKKEETPESSEIEADPEKQAKLNQLKSPSEAQQETVVHGNPEGIEAFQQLSLAEMAETRVTFGRTHVGKTYEELWNQEKGWIKWFCKTYQDSTKEEHRKLLIYVERKVERLELEHELPTLEAPAVQQGIVRPRSEAMPKAKSASTPPTETVTVDDTNISEEIWEPWDVTLPMDGAEMISQQENIGALQVRVLNIENALTEILTLIRPPN</sequence>